<dbReference type="EMBL" id="JAUDZG010000002">
    <property type="protein sequence ID" value="KAK3308462.1"/>
    <property type="molecule type" value="Genomic_DNA"/>
</dbReference>
<reference evidence="2" key="1">
    <citation type="journal article" date="2023" name="Mol. Phylogenet. Evol.">
        <title>Genome-scale phylogeny and comparative genomics of the fungal order Sordariales.</title>
        <authorList>
            <person name="Hensen N."/>
            <person name="Bonometti L."/>
            <person name="Westerberg I."/>
            <person name="Brannstrom I.O."/>
            <person name="Guillou S."/>
            <person name="Cros-Aarteil S."/>
            <person name="Calhoun S."/>
            <person name="Haridas S."/>
            <person name="Kuo A."/>
            <person name="Mondo S."/>
            <person name="Pangilinan J."/>
            <person name="Riley R."/>
            <person name="LaButti K."/>
            <person name="Andreopoulos B."/>
            <person name="Lipzen A."/>
            <person name="Chen C."/>
            <person name="Yan M."/>
            <person name="Daum C."/>
            <person name="Ng V."/>
            <person name="Clum A."/>
            <person name="Steindorff A."/>
            <person name="Ohm R.A."/>
            <person name="Martin F."/>
            <person name="Silar P."/>
            <person name="Natvig D.O."/>
            <person name="Lalanne C."/>
            <person name="Gautier V."/>
            <person name="Ament-Velasquez S.L."/>
            <person name="Kruys A."/>
            <person name="Hutchinson M.I."/>
            <person name="Powell A.J."/>
            <person name="Barry K."/>
            <person name="Miller A.N."/>
            <person name="Grigoriev I.V."/>
            <person name="Debuchy R."/>
            <person name="Gladieux P."/>
            <person name="Hiltunen Thoren M."/>
            <person name="Johannesson H."/>
        </authorList>
    </citation>
    <scope>NUCLEOTIDE SEQUENCE</scope>
    <source>
        <strain evidence="2">CBS 333.67</strain>
    </source>
</reference>
<evidence type="ECO:0000256" key="1">
    <source>
        <dbReference type="SAM" id="MobiDB-lite"/>
    </source>
</evidence>
<name>A0AAJ0M490_9PEZI</name>
<proteinExistence type="predicted"/>
<organism evidence="2 3">
    <name type="scientific">Chaetomium strumarium</name>
    <dbReference type="NCBI Taxonomy" id="1170767"/>
    <lineage>
        <taxon>Eukaryota</taxon>
        <taxon>Fungi</taxon>
        <taxon>Dikarya</taxon>
        <taxon>Ascomycota</taxon>
        <taxon>Pezizomycotina</taxon>
        <taxon>Sordariomycetes</taxon>
        <taxon>Sordariomycetidae</taxon>
        <taxon>Sordariales</taxon>
        <taxon>Chaetomiaceae</taxon>
        <taxon>Chaetomium</taxon>
    </lineage>
</organism>
<comment type="caution">
    <text evidence="2">The sequence shown here is derived from an EMBL/GenBank/DDBJ whole genome shotgun (WGS) entry which is preliminary data.</text>
</comment>
<evidence type="ECO:0000313" key="2">
    <source>
        <dbReference type="EMBL" id="KAK3308462.1"/>
    </source>
</evidence>
<feature type="region of interest" description="Disordered" evidence="1">
    <location>
        <begin position="385"/>
        <end position="485"/>
    </location>
</feature>
<dbReference type="RefSeq" id="XP_062724242.1">
    <property type="nucleotide sequence ID" value="XM_062870902.1"/>
</dbReference>
<dbReference type="Proteomes" id="UP001273166">
    <property type="component" value="Unassembled WGS sequence"/>
</dbReference>
<feature type="compositionally biased region" description="Low complexity" evidence="1">
    <location>
        <begin position="460"/>
        <end position="473"/>
    </location>
</feature>
<dbReference type="GeneID" id="87889731"/>
<dbReference type="AlphaFoldDB" id="A0AAJ0M490"/>
<protein>
    <recommendedName>
        <fullName evidence="4">Ubiquitin-like protease family profile domain-containing protein</fullName>
    </recommendedName>
</protein>
<reference evidence="2" key="2">
    <citation type="submission" date="2023-06" db="EMBL/GenBank/DDBJ databases">
        <authorList>
            <consortium name="Lawrence Berkeley National Laboratory"/>
            <person name="Mondo S.J."/>
            <person name="Hensen N."/>
            <person name="Bonometti L."/>
            <person name="Westerberg I."/>
            <person name="Brannstrom I.O."/>
            <person name="Guillou S."/>
            <person name="Cros-Aarteil S."/>
            <person name="Calhoun S."/>
            <person name="Haridas S."/>
            <person name="Kuo A."/>
            <person name="Pangilinan J."/>
            <person name="Riley R."/>
            <person name="Labutti K."/>
            <person name="Andreopoulos B."/>
            <person name="Lipzen A."/>
            <person name="Chen C."/>
            <person name="Yanf M."/>
            <person name="Daum C."/>
            <person name="Ng V."/>
            <person name="Clum A."/>
            <person name="Steindorff A."/>
            <person name="Ohm R."/>
            <person name="Martin F."/>
            <person name="Silar P."/>
            <person name="Natvig D."/>
            <person name="Lalanne C."/>
            <person name="Gautier V."/>
            <person name="Ament-Velasquez S.L."/>
            <person name="Kruys A."/>
            <person name="Hutchinson M.I."/>
            <person name="Powell A.J."/>
            <person name="Barry K."/>
            <person name="Miller A.N."/>
            <person name="Grigoriev I.V."/>
            <person name="Debuchy R."/>
            <person name="Gladieux P."/>
            <person name="Thoren M.H."/>
            <person name="Johannesson H."/>
        </authorList>
    </citation>
    <scope>NUCLEOTIDE SEQUENCE</scope>
    <source>
        <strain evidence="2">CBS 333.67</strain>
    </source>
</reference>
<feature type="region of interest" description="Disordered" evidence="1">
    <location>
        <begin position="499"/>
        <end position="625"/>
    </location>
</feature>
<dbReference type="SUPFAM" id="SSF54001">
    <property type="entry name" value="Cysteine proteinases"/>
    <property type="match status" value="1"/>
</dbReference>
<evidence type="ECO:0008006" key="4">
    <source>
        <dbReference type="Google" id="ProtNLM"/>
    </source>
</evidence>
<dbReference type="Gene3D" id="3.40.395.10">
    <property type="entry name" value="Adenoviral Proteinase, Chain A"/>
    <property type="match status" value="1"/>
</dbReference>
<gene>
    <name evidence="2" type="ORF">B0T15DRAFT_572628</name>
</gene>
<sequence length="625" mass="69493">MANAAPHARTYPTRTDLKQNRAGNSQNDASMLAFLYPRTKTDLTTRRMQDGRVPNGPVRSSRAALPAFRWPTHKDLTFIKPPLQDEDLYDASSPNIDRSLGEKDVEKFLRDTYARLYDPRLDGTWDEALDAWMHCHNGLQKARAGEELFDDEVYHLAQRFVSLAQYGGDTKLGPRDQGKWFILPALYAIRLDDGAKWAAPTIKLGHPVVSTPETTEKLREMFKKAKVTVHLVNLPRHWAVLFYQPATGATCYVDSLYTHQPKKRRTVYGKDAINDLKGKCKRAKDAFHKWLEESGLPPANPDKHSCASSPDQEDGWSCGFQVMANILAFIRYEAVGWHRIPYWANQCRKSRRRAVRNMRREIVMCLHNSMGLRLGNMPLNAANEDGLQGMANGRGDQRDGENLSDSADGMAGDDFHDDADGDGDYEDRTDHYTGKGKRANPTTCRSGRITRAGQRSQSDAPRPAAGAALGRTTRAQEERARKQRDMAARLAELQELARQRSDAMAAALKAGKPYTPPDEAPSTGPSDREEDAHDERPAKRSTRSTTAGSARAEDSRTKGASGRGGGKASLKRKAADAPLVEGEEAGKKKQQQQPRGRPVKRKKTDGQEAEAGRTTAKTARLPLPQ</sequence>
<feature type="compositionally biased region" description="Acidic residues" evidence="1">
    <location>
        <begin position="415"/>
        <end position="425"/>
    </location>
</feature>
<dbReference type="InterPro" id="IPR038765">
    <property type="entry name" value="Papain-like_cys_pep_sf"/>
</dbReference>
<keyword evidence="3" id="KW-1185">Reference proteome</keyword>
<feature type="compositionally biased region" description="Basic and acidic residues" evidence="1">
    <location>
        <begin position="526"/>
        <end position="538"/>
    </location>
</feature>
<feature type="compositionally biased region" description="Basic and acidic residues" evidence="1">
    <location>
        <begin position="474"/>
        <end position="485"/>
    </location>
</feature>
<feature type="region of interest" description="Disordered" evidence="1">
    <location>
        <begin position="1"/>
        <end position="28"/>
    </location>
</feature>
<evidence type="ECO:0000313" key="3">
    <source>
        <dbReference type="Proteomes" id="UP001273166"/>
    </source>
</evidence>
<accession>A0AAJ0M490</accession>